<organism evidence="1 2">
    <name type="scientific">Pseudomonas syringae pv. actinidiae</name>
    <dbReference type="NCBI Taxonomy" id="103796"/>
    <lineage>
        <taxon>Bacteria</taxon>
        <taxon>Pseudomonadati</taxon>
        <taxon>Pseudomonadota</taxon>
        <taxon>Gammaproteobacteria</taxon>
        <taxon>Pseudomonadales</taxon>
        <taxon>Pseudomonadaceae</taxon>
        <taxon>Pseudomonas</taxon>
        <taxon>Pseudomonas syringae</taxon>
    </lineage>
</organism>
<gene>
    <name evidence="1" type="ORF">KPSA1_01098</name>
</gene>
<dbReference type="AlphaFoldDB" id="A0A2V0QB83"/>
<sequence length="377" mass="41192">MLFVGNICGTSGSHYVYSPPVSPRHVSGSSTPVHSVGSQGLTSVYQLSAEARDDFLDRFDPMRNLGLNSHDSAHEWQGVFSTDRKQLGAYLLARYLDGREVSESHAQSLAEASETLKDTRDALSFGRGNVDADLELTQGESGQRVAASRVVNQRLKESGAKLGTSHTVAMAELVKAGLCSEHGDVAVHRHIPKLKTGEQIHKIAAPRSDHGWAELRRPGSPKENAIVIDAWAEGGPILAEDGSYTHRHISDDARVSRYAYGPALGRRALASLEKSRAQLSNIAVSVESARSELSDNGYWPESERIWSPEPVIESGFAQRVQAQCEDSKNAERNWSAAMRIARQLGSPEETLEKNARSLLELASDLRQVPQNARRPNV</sequence>
<name>A0A2V0QB83_PSESF</name>
<dbReference type="Proteomes" id="UP000247480">
    <property type="component" value="Unassembled WGS sequence"/>
</dbReference>
<accession>A0A2V0QB83</accession>
<evidence type="ECO:0000313" key="2">
    <source>
        <dbReference type="Proteomes" id="UP000247480"/>
    </source>
</evidence>
<dbReference type="Pfam" id="PF09143">
    <property type="entry name" value="AvrPphF-ORF-2"/>
    <property type="match status" value="1"/>
</dbReference>
<dbReference type="EMBL" id="BGJZ01000051">
    <property type="protein sequence ID" value="GBH07738.1"/>
    <property type="molecule type" value="Genomic_DNA"/>
</dbReference>
<dbReference type="SUPFAM" id="SSF56399">
    <property type="entry name" value="ADP-ribosylation"/>
    <property type="match status" value="1"/>
</dbReference>
<evidence type="ECO:0000313" key="1">
    <source>
        <dbReference type="EMBL" id="GBH07738.1"/>
    </source>
</evidence>
<reference evidence="1 2" key="1">
    <citation type="submission" date="2018-04" db="EMBL/GenBank/DDBJ databases">
        <title>Draft genome sequence of Pseudomonas syringae pv. actinidiae biovar 1 strains isolated from kiwifruit in Kagawa prefecture.</title>
        <authorList>
            <person name="Tabuchi M."/>
            <person name="Saito M."/>
            <person name="Fujiwara S."/>
            <person name="Sasa N."/>
            <person name="Akimitsu K."/>
            <person name="Gomi K."/>
            <person name="Konishi-Sugita S."/>
            <person name="Hamano K."/>
            <person name="Kataoka I."/>
        </authorList>
    </citation>
    <scope>NUCLEOTIDE SEQUENCE [LARGE SCALE GENOMIC DNA]</scope>
    <source>
        <strain evidence="1 2">MAFF212206</strain>
    </source>
</reference>
<dbReference type="InterPro" id="IPR015226">
    <property type="entry name" value="T3_effector_HopF2"/>
</dbReference>
<comment type="caution">
    <text evidence="1">The sequence shown here is derived from an EMBL/GenBank/DDBJ whole genome shotgun (WGS) entry which is preliminary data.</text>
</comment>
<protein>
    <submittedName>
        <fullName evidence="1">NAD(P)H-flavin reductase</fullName>
    </submittedName>
</protein>
<proteinExistence type="predicted"/>